<comment type="similarity">
    <text evidence="1 4">Belongs to the glycosyl hydrolase 5 (cellulase A) family.</text>
</comment>
<evidence type="ECO:0000313" key="7">
    <source>
        <dbReference type="EMBL" id="MET4685236.1"/>
    </source>
</evidence>
<evidence type="ECO:0000256" key="3">
    <source>
        <dbReference type="ARBA" id="ARBA00023295"/>
    </source>
</evidence>
<feature type="domain" description="Glycoside hydrolase family 5 C-terminal" evidence="6">
    <location>
        <begin position="562"/>
        <end position="635"/>
    </location>
</feature>
<keyword evidence="2 4" id="KW-0378">Hydrolase</keyword>
<organism evidence="7 8">
    <name type="scientific">Brevundimonas faecalis</name>
    <dbReference type="NCBI Taxonomy" id="947378"/>
    <lineage>
        <taxon>Bacteria</taxon>
        <taxon>Pseudomonadati</taxon>
        <taxon>Pseudomonadota</taxon>
        <taxon>Alphaproteobacteria</taxon>
        <taxon>Caulobacterales</taxon>
        <taxon>Caulobacteraceae</taxon>
        <taxon>Brevundimonas</taxon>
    </lineage>
</organism>
<evidence type="ECO:0000259" key="6">
    <source>
        <dbReference type="Pfam" id="PF18564"/>
    </source>
</evidence>
<reference evidence="7 8" key="1">
    <citation type="submission" date="2024-06" db="EMBL/GenBank/DDBJ databases">
        <title>Sorghum-associated microbial communities from plants grown in Nebraska, USA.</title>
        <authorList>
            <person name="Schachtman D."/>
        </authorList>
    </citation>
    <scope>NUCLEOTIDE SEQUENCE [LARGE SCALE GENOMIC DNA]</scope>
    <source>
        <strain evidence="7 8">2814</strain>
    </source>
</reference>
<dbReference type="InterPro" id="IPR041036">
    <property type="entry name" value="GH5_C"/>
</dbReference>
<feature type="domain" description="Glycoside hydrolase family 5" evidence="5">
    <location>
        <begin position="66"/>
        <end position="128"/>
    </location>
</feature>
<keyword evidence="8" id="KW-1185">Reference proteome</keyword>
<name>A0ABV2RF78_9CAUL</name>
<dbReference type="Proteomes" id="UP001549313">
    <property type="component" value="Unassembled WGS sequence"/>
</dbReference>
<evidence type="ECO:0000256" key="2">
    <source>
        <dbReference type="ARBA" id="ARBA00022801"/>
    </source>
</evidence>
<evidence type="ECO:0000259" key="5">
    <source>
        <dbReference type="Pfam" id="PF00150"/>
    </source>
</evidence>
<evidence type="ECO:0000256" key="4">
    <source>
        <dbReference type="RuleBase" id="RU361153"/>
    </source>
</evidence>
<evidence type="ECO:0000313" key="8">
    <source>
        <dbReference type="Proteomes" id="UP001549313"/>
    </source>
</evidence>
<dbReference type="PANTHER" id="PTHR31308">
    <property type="match status" value="1"/>
</dbReference>
<proteinExistence type="inferred from homology"/>
<gene>
    <name evidence="7" type="ORF">ABIE19_003187</name>
</gene>
<dbReference type="InterPro" id="IPR013780">
    <property type="entry name" value="Glyco_hydro_b"/>
</dbReference>
<comment type="caution">
    <text evidence="7">The sequence shown here is derived from an EMBL/GenBank/DDBJ whole genome shotgun (WGS) entry which is preliminary data.</text>
</comment>
<dbReference type="InterPro" id="IPR017853">
    <property type="entry name" value="GH"/>
</dbReference>
<dbReference type="InterPro" id="IPR052066">
    <property type="entry name" value="Glycosphingolipid_Hydrolases"/>
</dbReference>
<dbReference type="Pfam" id="PF18564">
    <property type="entry name" value="Glyco_hydro_5_C"/>
    <property type="match status" value="1"/>
</dbReference>
<dbReference type="PANTHER" id="PTHR31308:SF5">
    <property type="entry name" value="ERGOSTERYL-BETA-GLUCOSIDASE"/>
    <property type="match status" value="1"/>
</dbReference>
<protein>
    <recommendedName>
        <fullName evidence="9">Endoglucanase</fullName>
    </recommendedName>
</protein>
<dbReference type="Pfam" id="PF00150">
    <property type="entry name" value="Cellulase"/>
    <property type="match status" value="1"/>
</dbReference>
<dbReference type="PROSITE" id="PS00659">
    <property type="entry name" value="GLYCOSYL_HYDROL_F5"/>
    <property type="match status" value="1"/>
</dbReference>
<dbReference type="SUPFAM" id="SSF51445">
    <property type="entry name" value="(Trans)glycosidases"/>
    <property type="match status" value="1"/>
</dbReference>
<dbReference type="Gene3D" id="2.60.40.1180">
    <property type="entry name" value="Golgi alpha-mannosidase II"/>
    <property type="match status" value="1"/>
</dbReference>
<keyword evidence="3 4" id="KW-0326">Glycosidase</keyword>
<evidence type="ECO:0000256" key="1">
    <source>
        <dbReference type="ARBA" id="ARBA00005641"/>
    </source>
</evidence>
<evidence type="ECO:0008006" key="9">
    <source>
        <dbReference type="Google" id="ProtNLM"/>
    </source>
</evidence>
<dbReference type="EMBL" id="JBEPTF010000005">
    <property type="protein sequence ID" value="MET4685236.1"/>
    <property type="molecule type" value="Genomic_DNA"/>
</dbReference>
<dbReference type="Gene3D" id="3.20.20.80">
    <property type="entry name" value="Glycosidases"/>
    <property type="match status" value="1"/>
</dbReference>
<sequence>MQQLMFDIDGPRFVDAQGRHAILRGVNLGGDTKIPLSHAGPNPPRDFSDHRDVSFIGRPFPLEEADEHLGRIRGWGFNVLRLLTTWEAVEHAGPGQYDEAYLDYLTAVCAKANEHGLAVFIDFHQDVWSRMSGGDGAPGWVFEAVGLNLAAFDAADAVHVMQQRYDYASPERRQEDRYPMMSWPRNYQMPVNGIMWTAFFAGATLTPEWRVGGRNVQDFLQETYLGAMRAVAERLRHLPNVLGFDSLNEPSLGWVGQPLSQRRTGPDAASAMPVWPGPSWTPLDGLKVARGLSSTVPVMARGEGRGMQVSGETVLNPGGVSIWLEDGPDPFEVAGAWSLTEGEAAVRDEDFFRVHDGRALDHEQDFMAPFFARVAAAIRSLRADWLLFGEMCPYLMLQGKTFPQPMPERTVNASHWYDIEILGTKLFDPDRAHDEDRQRYGFQLGFIRAMGLSMRDGGAPTLIGEFGIPYDLNHGEAFERWAEGERGPGVWRAHSQALGAMYDAMDGLLLSSTQWNYSATNANDLRVGDSWNQEDLSIFSRDQTTTADDPASGARALEGFSRPYVQCGQGVIAGMTFDGTANVLTATIETDPAIEGATEIFVPNWRYPNGVAVAISGVEAEWRHDVQAQVVAISARGAGELKIVLTPA</sequence>
<dbReference type="InterPro" id="IPR001547">
    <property type="entry name" value="Glyco_hydro_5"/>
</dbReference>
<dbReference type="RefSeq" id="WP_354090200.1">
    <property type="nucleotide sequence ID" value="NZ_JBEPTF010000005.1"/>
</dbReference>
<accession>A0ABV2RF78</accession>
<dbReference type="InterPro" id="IPR018087">
    <property type="entry name" value="Glyco_hydro_5_CS"/>
</dbReference>